<proteinExistence type="predicted"/>
<dbReference type="EMBL" id="JACVVK020000011">
    <property type="protein sequence ID" value="KAK7505335.1"/>
    <property type="molecule type" value="Genomic_DNA"/>
</dbReference>
<reference evidence="1 2" key="1">
    <citation type="journal article" date="2023" name="Sci. Data">
        <title>Genome assembly of the Korean intertidal mud-creeper Batillaria attramentaria.</title>
        <authorList>
            <person name="Patra A.K."/>
            <person name="Ho P.T."/>
            <person name="Jun S."/>
            <person name="Lee S.J."/>
            <person name="Kim Y."/>
            <person name="Won Y.J."/>
        </authorList>
    </citation>
    <scope>NUCLEOTIDE SEQUENCE [LARGE SCALE GENOMIC DNA]</scope>
    <source>
        <strain evidence="1">Wonlab-2016</strain>
    </source>
</reference>
<keyword evidence="2" id="KW-1185">Reference proteome</keyword>
<organism evidence="1 2">
    <name type="scientific">Batillaria attramentaria</name>
    <dbReference type="NCBI Taxonomy" id="370345"/>
    <lineage>
        <taxon>Eukaryota</taxon>
        <taxon>Metazoa</taxon>
        <taxon>Spiralia</taxon>
        <taxon>Lophotrochozoa</taxon>
        <taxon>Mollusca</taxon>
        <taxon>Gastropoda</taxon>
        <taxon>Caenogastropoda</taxon>
        <taxon>Sorbeoconcha</taxon>
        <taxon>Cerithioidea</taxon>
        <taxon>Batillariidae</taxon>
        <taxon>Batillaria</taxon>
    </lineage>
</organism>
<evidence type="ECO:0000313" key="2">
    <source>
        <dbReference type="Proteomes" id="UP001519460"/>
    </source>
</evidence>
<dbReference type="Proteomes" id="UP001519460">
    <property type="component" value="Unassembled WGS sequence"/>
</dbReference>
<name>A0ABD0M1B4_9CAEN</name>
<protein>
    <submittedName>
        <fullName evidence="1">Uncharacterized protein</fullName>
    </submittedName>
</protein>
<comment type="caution">
    <text evidence="1">The sequence shown here is derived from an EMBL/GenBank/DDBJ whole genome shotgun (WGS) entry which is preliminary data.</text>
</comment>
<accession>A0ABD0M1B4</accession>
<sequence length="126" mass="14105">MPLLLPPFLMPHQTLNLYTFILPFSLTPRHPLGLILSEETGPARHSFLLCILCPAAADLPNVAPIVPESKTFDTPLHEIIGSHVHLPGRYRTEFVNLKDVLGMRTGLSNMDIMATAMGMNRYRLMQ</sequence>
<gene>
    <name evidence="1" type="ORF">BaRGS_00003497</name>
</gene>
<evidence type="ECO:0000313" key="1">
    <source>
        <dbReference type="EMBL" id="KAK7505335.1"/>
    </source>
</evidence>
<dbReference type="AlphaFoldDB" id="A0ABD0M1B4"/>